<organism evidence="1 2">
    <name type="scientific">Hygrophoropsis aurantiaca</name>
    <dbReference type="NCBI Taxonomy" id="72124"/>
    <lineage>
        <taxon>Eukaryota</taxon>
        <taxon>Fungi</taxon>
        <taxon>Dikarya</taxon>
        <taxon>Basidiomycota</taxon>
        <taxon>Agaricomycotina</taxon>
        <taxon>Agaricomycetes</taxon>
        <taxon>Agaricomycetidae</taxon>
        <taxon>Boletales</taxon>
        <taxon>Coniophorineae</taxon>
        <taxon>Hygrophoropsidaceae</taxon>
        <taxon>Hygrophoropsis</taxon>
    </lineage>
</organism>
<keyword evidence="2" id="KW-1185">Reference proteome</keyword>
<dbReference type="Proteomes" id="UP000790377">
    <property type="component" value="Unassembled WGS sequence"/>
</dbReference>
<evidence type="ECO:0000313" key="1">
    <source>
        <dbReference type="EMBL" id="KAH7905177.1"/>
    </source>
</evidence>
<sequence length="53" mass="5926">LTQTRTTQDPLVHHGCHFGCAIHAFCNVQTLVTNSIFMMGEMQEQAEESFTAL</sequence>
<protein>
    <submittedName>
        <fullName evidence="1">Uncharacterized protein</fullName>
    </submittedName>
</protein>
<feature type="non-terminal residue" evidence="1">
    <location>
        <position position="1"/>
    </location>
</feature>
<comment type="caution">
    <text evidence="1">The sequence shown here is derived from an EMBL/GenBank/DDBJ whole genome shotgun (WGS) entry which is preliminary data.</text>
</comment>
<name>A0ACB7ZWY8_9AGAM</name>
<evidence type="ECO:0000313" key="2">
    <source>
        <dbReference type="Proteomes" id="UP000790377"/>
    </source>
</evidence>
<gene>
    <name evidence="1" type="ORF">BJ138DRAFT_1018088</name>
</gene>
<accession>A0ACB7ZWY8</accession>
<dbReference type="EMBL" id="MU268253">
    <property type="protein sequence ID" value="KAH7905177.1"/>
    <property type="molecule type" value="Genomic_DNA"/>
</dbReference>
<reference evidence="1" key="1">
    <citation type="journal article" date="2021" name="New Phytol.">
        <title>Evolutionary innovations through gain and loss of genes in the ectomycorrhizal Boletales.</title>
        <authorList>
            <person name="Wu G."/>
            <person name="Miyauchi S."/>
            <person name="Morin E."/>
            <person name="Kuo A."/>
            <person name="Drula E."/>
            <person name="Varga T."/>
            <person name="Kohler A."/>
            <person name="Feng B."/>
            <person name="Cao Y."/>
            <person name="Lipzen A."/>
            <person name="Daum C."/>
            <person name="Hundley H."/>
            <person name="Pangilinan J."/>
            <person name="Johnson J."/>
            <person name="Barry K."/>
            <person name="LaButti K."/>
            <person name="Ng V."/>
            <person name="Ahrendt S."/>
            <person name="Min B."/>
            <person name="Choi I.G."/>
            <person name="Park H."/>
            <person name="Plett J.M."/>
            <person name="Magnuson J."/>
            <person name="Spatafora J.W."/>
            <person name="Nagy L.G."/>
            <person name="Henrissat B."/>
            <person name="Grigoriev I.V."/>
            <person name="Yang Z.L."/>
            <person name="Xu J."/>
            <person name="Martin F.M."/>
        </authorList>
    </citation>
    <scope>NUCLEOTIDE SEQUENCE</scope>
    <source>
        <strain evidence="1">ATCC 28755</strain>
    </source>
</reference>
<proteinExistence type="predicted"/>